<dbReference type="InterPro" id="IPR000223">
    <property type="entry name" value="Pept_S26A_signal_pept_1"/>
</dbReference>
<feature type="active site" evidence="3">
    <location>
        <position position="113"/>
    </location>
</feature>
<evidence type="ECO:0000256" key="2">
    <source>
        <dbReference type="ARBA" id="ARBA00022801"/>
    </source>
</evidence>
<feature type="domain" description="Peptidase S26" evidence="4">
    <location>
        <begin position="50"/>
        <end position="124"/>
    </location>
</feature>
<dbReference type="PANTHER" id="PTHR43390">
    <property type="entry name" value="SIGNAL PEPTIDASE I"/>
    <property type="match status" value="1"/>
</dbReference>
<dbReference type="PROSITE" id="PS00501">
    <property type="entry name" value="SPASE_I_1"/>
    <property type="match status" value="1"/>
</dbReference>
<evidence type="ECO:0000256" key="3">
    <source>
        <dbReference type="PIRSR" id="PIRSR600223-1"/>
    </source>
</evidence>
<accession>A0A1E5UL94</accession>
<evidence type="ECO:0000313" key="6">
    <source>
        <dbReference type="Proteomes" id="UP000095767"/>
    </source>
</evidence>
<dbReference type="InterPro" id="IPR019758">
    <property type="entry name" value="Pept_S26A_signal_pept_1_CS"/>
</dbReference>
<keyword evidence="1" id="KW-0645">Protease</keyword>
<proteinExistence type="predicted"/>
<dbReference type="AlphaFoldDB" id="A0A1E5UL94"/>
<dbReference type="CDD" id="cd06530">
    <property type="entry name" value="S26_SPase_I"/>
    <property type="match status" value="1"/>
</dbReference>
<evidence type="ECO:0000259" key="4">
    <source>
        <dbReference type="Pfam" id="PF10502"/>
    </source>
</evidence>
<dbReference type="PANTHER" id="PTHR43390:SF12">
    <property type="entry name" value="THYLAKOIDAL PROCESSING PEPTIDASE 1 CHLOROPLASTIC"/>
    <property type="match status" value="1"/>
</dbReference>
<dbReference type="GO" id="GO:0004252">
    <property type="term" value="F:serine-type endopeptidase activity"/>
    <property type="evidence" value="ECO:0007669"/>
    <property type="project" value="InterPro"/>
</dbReference>
<organism evidence="5 6">
    <name type="scientific">Dichanthelium oligosanthes</name>
    <dbReference type="NCBI Taxonomy" id="888268"/>
    <lineage>
        <taxon>Eukaryota</taxon>
        <taxon>Viridiplantae</taxon>
        <taxon>Streptophyta</taxon>
        <taxon>Embryophyta</taxon>
        <taxon>Tracheophyta</taxon>
        <taxon>Spermatophyta</taxon>
        <taxon>Magnoliopsida</taxon>
        <taxon>Liliopsida</taxon>
        <taxon>Poales</taxon>
        <taxon>Poaceae</taxon>
        <taxon>PACMAD clade</taxon>
        <taxon>Panicoideae</taxon>
        <taxon>Panicodae</taxon>
        <taxon>Paniceae</taxon>
        <taxon>Dichantheliinae</taxon>
        <taxon>Dichanthelium</taxon>
    </lineage>
</organism>
<name>A0A1E5UL94_9POAL</name>
<evidence type="ECO:0000256" key="1">
    <source>
        <dbReference type="ARBA" id="ARBA00022670"/>
    </source>
</evidence>
<keyword evidence="6" id="KW-1185">Reference proteome</keyword>
<dbReference type="EMBL" id="LWDX02072735">
    <property type="protein sequence ID" value="OEL13636.1"/>
    <property type="molecule type" value="Genomic_DNA"/>
</dbReference>
<evidence type="ECO:0000313" key="5">
    <source>
        <dbReference type="EMBL" id="OEL13636.1"/>
    </source>
</evidence>
<reference evidence="5 6" key="1">
    <citation type="submission" date="2016-09" db="EMBL/GenBank/DDBJ databases">
        <title>The draft genome of Dichanthelium oligosanthes: A C3 panicoid grass species.</title>
        <authorList>
            <person name="Studer A.J."/>
            <person name="Schnable J.C."/>
            <person name="Brutnell T.P."/>
        </authorList>
    </citation>
    <scope>NUCLEOTIDE SEQUENCE [LARGE SCALE GENOMIC DNA]</scope>
    <source>
        <strain evidence="6">cv. Kellogg 1175</strain>
        <tissue evidence="5">Leaf</tissue>
    </source>
</reference>
<dbReference type="Gene3D" id="2.10.109.10">
    <property type="entry name" value="Umud Fragment, subunit A"/>
    <property type="match status" value="1"/>
</dbReference>
<dbReference type="Pfam" id="PF10502">
    <property type="entry name" value="Peptidase_S26"/>
    <property type="match status" value="2"/>
</dbReference>
<dbReference type="Proteomes" id="UP000095767">
    <property type="component" value="Unassembled WGS sequence"/>
</dbReference>
<feature type="domain" description="Peptidase S26" evidence="4">
    <location>
        <begin position="125"/>
        <end position="160"/>
    </location>
</feature>
<feature type="active site" evidence="3">
    <location>
        <position position="71"/>
    </location>
</feature>
<protein>
    <recommendedName>
        <fullName evidence="4">Peptidase S26 domain-containing protein</fullName>
    </recommendedName>
</protein>
<dbReference type="InterPro" id="IPR019756">
    <property type="entry name" value="Pept_S26A_signal_pept_1_Ser-AS"/>
</dbReference>
<dbReference type="GO" id="GO:0009535">
    <property type="term" value="C:chloroplast thylakoid membrane"/>
    <property type="evidence" value="ECO:0007669"/>
    <property type="project" value="TreeGrafter"/>
</dbReference>
<comment type="caution">
    <text evidence="5">The sequence shown here is derived from an EMBL/GenBank/DDBJ whole genome shotgun (WGS) entry which is preliminary data.</text>
</comment>
<dbReference type="GO" id="GO:0010027">
    <property type="term" value="P:thylakoid membrane organization"/>
    <property type="evidence" value="ECO:0007669"/>
    <property type="project" value="TreeGrafter"/>
</dbReference>
<dbReference type="InterPro" id="IPR019533">
    <property type="entry name" value="Peptidase_S26"/>
</dbReference>
<dbReference type="PROSITE" id="PS00761">
    <property type="entry name" value="SPASE_I_3"/>
    <property type="match status" value="1"/>
</dbReference>
<sequence length="169" mass="18597">MAVGGLLRGLVSPAGGVAAWLPCHELFASWHHWLPSLPRLRPPASDGFKLLLVLLLFSAALAEVRYIASSSMAPTLWPGDRAVAEKVAPRFPFLATDFQFQNFGVNKDVVFIKRVLATPGDFIERLPEGHVFVMGDNRNNSCDSRAWGPLPIGNIVGRYMTSFTRSSFQ</sequence>
<dbReference type="OrthoDB" id="308440at2759"/>
<gene>
    <name evidence="5" type="ORF">BAE44_0025347</name>
</gene>
<dbReference type="GO" id="GO:0006465">
    <property type="term" value="P:signal peptide processing"/>
    <property type="evidence" value="ECO:0007669"/>
    <property type="project" value="InterPro"/>
</dbReference>
<dbReference type="InterPro" id="IPR036286">
    <property type="entry name" value="LexA/Signal_pep-like_sf"/>
</dbReference>
<dbReference type="STRING" id="888268.A0A1E5UL94"/>
<dbReference type="PRINTS" id="PR00727">
    <property type="entry name" value="LEADERPTASE"/>
</dbReference>
<dbReference type="SUPFAM" id="SSF51306">
    <property type="entry name" value="LexA/Signal peptidase"/>
    <property type="match status" value="1"/>
</dbReference>
<keyword evidence="2" id="KW-0378">Hydrolase</keyword>